<dbReference type="PANTHER" id="PTHR45339:SF1">
    <property type="entry name" value="HYBRID SIGNAL TRANSDUCTION HISTIDINE KINASE J"/>
    <property type="match status" value="1"/>
</dbReference>
<dbReference type="InterPro" id="IPR011006">
    <property type="entry name" value="CheY-like_superfamily"/>
</dbReference>
<feature type="domain" description="Response regulatory" evidence="8">
    <location>
        <begin position="674"/>
        <end position="794"/>
    </location>
</feature>
<feature type="transmembrane region" description="Helical" evidence="6">
    <location>
        <begin position="221"/>
        <end position="238"/>
    </location>
</feature>
<dbReference type="InterPro" id="IPR011622">
    <property type="entry name" value="7TMR_DISM_rcpt_extracell_dom2"/>
</dbReference>
<accession>G0J1K2</accession>
<dbReference type="PROSITE" id="PS50110">
    <property type="entry name" value="RESPONSE_REGULATORY"/>
    <property type="match status" value="1"/>
</dbReference>
<dbReference type="InterPro" id="IPR005467">
    <property type="entry name" value="His_kinase_dom"/>
</dbReference>
<dbReference type="GO" id="GO:0000155">
    <property type="term" value="F:phosphorelay sensor kinase activity"/>
    <property type="evidence" value="ECO:0007669"/>
    <property type="project" value="InterPro"/>
</dbReference>
<dbReference type="InterPro" id="IPR001789">
    <property type="entry name" value="Sig_transdc_resp-reg_receiver"/>
</dbReference>
<keyword evidence="10" id="KW-1185">Reference proteome</keyword>
<dbReference type="EMBL" id="CP002955">
    <property type="protein sequence ID" value="AEL27397.1"/>
    <property type="molecule type" value="Genomic_DNA"/>
</dbReference>
<keyword evidence="6" id="KW-1133">Transmembrane helix</keyword>
<keyword evidence="9" id="KW-0067">ATP-binding</keyword>
<dbReference type="Pfam" id="PF00512">
    <property type="entry name" value="HisKA"/>
    <property type="match status" value="1"/>
</dbReference>
<evidence type="ECO:0000313" key="9">
    <source>
        <dbReference type="EMBL" id="AEL27397.1"/>
    </source>
</evidence>
<dbReference type="SMART" id="SM00388">
    <property type="entry name" value="HisKA"/>
    <property type="match status" value="1"/>
</dbReference>
<dbReference type="KEGG" id="cmr:Cycma_3684"/>
<evidence type="ECO:0000256" key="6">
    <source>
        <dbReference type="SAM" id="Phobius"/>
    </source>
</evidence>
<dbReference type="Gene3D" id="1.10.287.130">
    <property type="match status" value="1"/>
</dbReference>
<dbReference type="SUPFAM" id="SSF55874">
    <property type="entry name" value="ATPase domain of HSP90 chaperone/DNA topoisomerase II/histidine kinase"/>
    <property type="match status" value="1"/>
</dbReference>
<dbReference type="Gene3D" id="2.60.40.2380">
    <property type="match status" value="1"/>
</dbReference>
<keyword evidence="4" id="KW-0902">Two-component regulatory system</keyword>
<dbReference type="Gene3D" id="3.30.565.10">
    <property type="entry name" value="Histidine kinase-like ATPase, C-terminal domain"/>
    <property type="match status" value="1"/>
</dbReference>
<dbReference type="InterPro" id="IPR011623">
    <property type="entry name" value="7TMR_DISM_rcpt_extracell_dom1"/>
</dbReference>
<dbReference type="Proteomes" id="UP000001635">
    <property type="component" value="Chromosome"/>
</dbReference>
<dbReference type="PANTHER" id="PTHR45339">
    <property type="entry name" value="HYBRID SIGNAL TRANSDUCTION HISTIDINE KINASE J"/>
    <property type="match status" value="1"/>
</dbReference>
<gene>
    <name evidence="9" type="ordered locus">Cycma_3684</name>
</gene>
<dbReference type="Gene3D" id="3.40.50.2300">
    <property type="match status" value="1"/>
</dbReference>
<dbReference type="SMART" id="SM00448">
    <property type="entry name" value="REC"/>
    <property type="match status" value="1"/>
</dbReference>
<evidence type="ECO:0000256" key="4">
    <source>
        <dbReference type="ARBA" id="ARBA00023012"/>
    </source>
</evidence>
<dbReference type="Pfam" id="PF00072">
    <property type="entry name" value="Response_reg"/>
    <property type="match status" value="1"/>
</dbReference>
<dbReference type="Pfam" id="PF07695">
    <property type="entry name" value="7TMR-DISM_7TM"/>
    <property type="match status" value="1"/>
</dbReference>
<dbReference type="InterPro" id="IPR003594">
    <property type="entry name" value="HATPase_dom"/>
</dbReference>
<evidence type="ECO:0000256" key="2">
    <source>
        <dbReference type="ARBA" id="ARBA00012438"/>
    </source>
</evidence>
<dbReference type="InterPro" id="IPR003661">
    <property type="entry name" value="HisK_dim/P_dom"/>
</dbReference>
<dbReference type="Pfam" id="PF07696">
    <property type="entry name" value="7TMR-DISMED2"/>
    <property type="match status" value="1"/>
</dbReference>
<feature type="transmembrane region" description="Helical" evidence="6">
    <location>
        <begin position="345"/>
        <end position="369"/>
    </location>
</feature>
<keyword evidence="9" id="KW-0547">Nucleotide-binding</keyword>
<evidence type="ECO:0000256" key="1">
    <source>
        <dbReference type="ARBA" id="ARBA00000085"/>
    </source>
</evidence>
<dbReference type="FunFam" id="3.30.565.10:FF:000010">
    <property type="entry name" value="Sensor histidine kinase RcsC"/>
    <property type="match status" value="1"/>
</dbReference>
<feature type="domain" description="Histidine kinase" evidence="7">
    <location>
        <begin position="429"/>
        <end position="650"/>
    </location>
</feature>
<dbReference type="EC" id="2.7.13.3" evidence="2"/>
<reference evidence="10" key="1">
    <citation type="submission" date="2011-07" db="EMBL/GenBank/DDBJ databases">
        <title>The complete genome of Cyclobacterium marinum DSM 745.</title>
        <authorList>
            <person name="Lucas S."/>
            <person name="Han J."/>
            <person name="Lapidus A."/>
            <person name="Bruce D."/>
            <person name="Goodwin L."/>
            <person name="Pitluck S."/>
            <person name="Peters L."/>
            <person name="Kyrpides N."/>
            <person name="Mavromatis K."/>
            <person name="Ivanova N."/>
            <person name="Ovchinnikova G."/>
            <person name="Chertkov O."/>
            <person name="Detter J.C."/>
            <person name="Tapia R."/>
            <person name="Han C."/>
            <person name="Land M."/>
            <person name="Hauser L."/>
            <person name="Markowitz V."/>
            <person name="Cheng J.-F."/>
            <person name="Hugenholtz P."/>
            <person name="Woyke T."/>
            <person name="Wu D."/>
            <person name="Tindall B."/>
            <person name="Schuetze A."/>
            <person name="Brambilla E."/>
            <person name="Klenk H.-P."/>
            <person name="Eisen J.A."/>
        </authorList>
    </citation>
    <scope>NUCLEOTIDE SEQUENCE [LARGE SCALE GENOMIC DNA]</scope>
    <source>
        <strain evidence="10">ATCC 25205 / DSM 745 / LMG 13164 / NCIMB 1802</strain>
    </source>
</reference>
<dbReference type="RefSeq" id="WP_014021683.1">
    <property type="nucleotide sequence ID" value="NC_015914.1"/>
</dbReference>
<keyword evidence="3 5" id="KW-0597">Phosphoprotein</keyword>
<dbReference type="eggNOG" id="COG2205">
    <property type="taxonomic scope" value="Bacteria"/>
</dbReference>
<evidence type="ECO:0000259" key="7">
    <source>
        <dbReference type="PROSITE" id="PS50109"/>
    </source>
</evidence>
<feature type="transmembrane region" description="Helical" evidence="6">
    <location>
        <begin position="193"/>
        <end position="214"/>
    </location>
</feature>
<dbReference type="PRINTS" id="PR00344">
    <property type="entry name" value="BCTRLSENSOR"/>
</dbReference>
<proteinExistence type="predicted"/>
<dbReference type="OrthoDB" id="9816309at2"/>
<protein>
    <recommendedName>
        <fullName evidence="2">histidine kinase</fullName>
        <ecNumber evidence="2">2.7.13.3</ecNumber>
    </recommendedName>
</protein>
<organism evidence="9 10">
    <name type="scientific">Cyclobacterium marinum (strain ATCC 25205 / DSM 745 / LMG 13164 / NCIMB 1802)</name>
    <name type="common">Flectobacillus marinus</name>
    <dbReference type="NCBI Taxonomy" id="880070"/>
    <lineage>
        <taxon>Bacteria</taxon>
        <taxon>Pseudomonadati</taxon>
        <taxon>Bacteroidota</taxon>
        <taxon>Cytophagia</taxon>
        <taxon>Cytophagales</taxon>
        <taxon>Cyclobacteriaceae</taxon>
        <taxon>Cyclobacterium</taxon>
    </lineage>
</organism>
<dbReference type="CDD" id="cd17546">
    <property type="entry name" value="REC_hyHK_CKI1_RcsC-like"/>
    <property type="match status" value="1"/>
</dbReference>
<dbReference type="GO" id="GO:0005524">
    <property type="term" value="F:ATP binding"/>
    <property type="evidence" value="ECO:0007669"/>
    <property type="project" value="UniProtKB-KW"/>
</dbReference>
<dbReference type="CDD" id="cd00082">
    <property type="entry name" value="HisKA"/>
    <property type="match status" value="1"/>
</dbReference>
<dbReference type="PROSITE" id="PS50109">
    <property type="entry name" value="HIS_KIN"/>
    <property type="match status" value="1"/>
</dbReference>
<dbReference type="HOGENOM" id="CLU_000445_105_3_10"/>
<dbReference type="SMART" id="SM00387">
    <property type="entry name" value="HATPase_c"/>
    <property type="match status" value="1"/>
</dbReference>
<dbReference type="InterPro" id="IPR004358">
    <property type="entry name" value="Sig_transdc_His_kin-like_C"/>
</dbReference>
<evidence type="ECO:0000256" key="5">
    <source>
        <dbReference type="PROSITE-ProRule" id="PRU00169"/>
    </source>
</evidence>
<feature type="transmembrane region" description="Helical" evidence="6">
    <location>
        <begin position="285"/>
        <end position="307"/>
    </location>
</feature>
<dbReference type="eggNOG" id="COG0784">
    <property type="taxonomic scope" value="Bacteria"/>
</dbReference>
<evidence type="ECO:0000259" key="8">
    <source>
        <dbReference type="PROSITE" id="PS50110"/>
    </source>
</evidence>
<feature type="modified residue" description="4-aspartylphosphate" evidence="5">
    <location>
        <position position="724"/>
    </location>
</feature>
<dbReference type="AlphaFoldDB" id="G0J1K2"/>
<dbReference type="STRING" id="880070.Cycma_3684"/>
<name>G0J1K2_CYCMS</name>
<evidence type="ECO:0000313" key="10">
    <source>
        <dbReference type="Proteomes" id="UP000001635"/>
    </source>
</evidence>
<keyword evidence="6" id="KW-0812">Transmembrane</keyword>
<dbReference type="SUPFAM" id="SSF52172">
    <property type="entry name" value="CheY-like"/>
    <property type="match status" value="1"/>
</dbReference>
<keyword evidence="6" id="KW-0472">Membrane</keyword>
<comment type="catalytic activity">
    <reaction evidence="1">
        <text>ATP + protein L-histidine = ADP + protein N-phospho-L-histidine.</text>
        <dbReference type="EC" id="2.7.13.3"/>
    </reaction>
</comment>
<dbReference type="SUPFAM" id="SSF47384">
    <property type="entry name" value="Homodimeric domain of signal transducing histidine kinase"/>
    <property type="match status" value="1"/>
</dbReference>
<dbReference type="InterPro" id="IPR036890">
    <property type="entry name" value="HATPase_C_sf"/>
</dbReference>
<evidence type="ECO:0000256" key="3">
    <source>
        <dbReference type="ARBA" id="ARBA00022553"/>
    </source>
</evidence>
<dbReference type="Pfam" id="PF02518">
    <property type="entry name" value="HATPase_c"/>
    <property type="match status" value="1"/>
</dbReference>
<feature type="transmembrane region" description="Helical" evidence="6">
    <location>
        <begin position="253"/>
        <end position="273"/>
    </location>
</feature>
<sequence>MIKVIKVGFLILITFFYSDNAFSYELKPFEAQKEENTYPISLYSYAELSDLGESNLSFQEFLTRENKLNFKPLIGPSTNLGFTKNNYWLRFRIHNVTMVSLQYYLETARPVTDLVTLYLLTEGEPVKEIENGDLLPFSAKSVAHRKIIFPLQLEPGKTYNLYLHYVSDGEVINLPLDLHSPTSMILSTYQNQLLNGVFYGILLLAASVYLLFFFGMGNNSFLLYSLYVLSVGLLHMSLDGYFHQYIDPESGWFNQNAILITASLSAMAFGRYAQIYTNLKKLSEILNTGLNIMLSSLAILLFFIVFYQGGKLYYYPVVNLLSFIGLLILITAVILSYLKGKKLDVFFSLAIFSFTVGIFILIFNDFGLIPNSFITKNGSKIGTGFEIIFLALAMSNRIKLLKTEKEKHQEIALQKSDESNEIKSYFLSNISHELRTPLNAIIGLTQSIKEINKDKTINTDLDVIQYSSLGLLGAINDVLDYSKIEKGQLKLHKEPFDLGKTINEIAFSFGLQAEDKGLDFCFNNKNLISQHIIGDKNRTVQLLGNLLKNAIKFTPHGKISFEVETIKLDQLNILLKVKIKDTGVGIEKKKLDSIFSSFIQGQSNDKRRFGGLGLGLWIVNALVKLHRGKINIQSEQGEGTSIALELYYNLPEPNKQNLPYDFSQAGEFDLENKKLLIIEDNVLNQLVLKAILKKWHNTHFEFANNGLEGIELLNENDFDLILMDLQMPVMDGYEATQAIRAGVSGVQKSNIPIIAVTADVTQKARRKVFEIGMDDYMTKPVEKEELYNKIKNAFLNLNENSHFH</sequence>
<feature type="transmembrane region" description="Helical" evidence="6">
    <location>
        <begin position="313"/>
        <end position="338"/>
    </location>
</feature>
<dbReference type="InterPro" id="IPR036097">
    <property type="entry name" value="HisK_dim/P_sf"/>
</dbReference>